<reference evidence="2" key="1">
    <citation type="journal article" date="2024" name="Algal Res.">
        <title>Biochemical, toxicological and genomic investigation of a high-biomass producing Limnothrix strain isolated from Italian shallow drinking water reservoir.</title>
        <authorList>
            <person name="Simonazzi M."/>
            <person name="Shishido T.K."/>
            <person name="Delbaje E."/>
            <person name="Wahlsten M."/>
            <person name="Fewer D.P."/>
            <person name="Sivonen K."/>
            <person name="Pezzolesi L."/>
            <person name="Pistocchi R."/>
        </authorList>
    </citation>
    <scope>NUCLEOTIDE SEQUENCE [LARGE SCALE GENOMIC DNA]</scope>
    <source>
        <strain evidence="2">LRLZ20PSL1</strain>
    </source>
</reference>
<organism evidence="1 2">
    <name type="scientific">Limnothrix redekei LRLZ20PSL1</name>
    <dbReference type="NCBI Taxonomy" id="3112953"/>
    <lineage>
        <taxon>Bacteria</taxon>
        <taxon>Bacillati</taxon>
        <taxon>Cyanobacteriota</taxon>
        <taxon>Cyanophyceae</taxon>
        <taxon>Pseudanabaenales</taxon>
        <taxon>Pseudanabaenaceae</taxon>
        <taxon>Limnothrix</taxon>
    </lineage>
</organism>
<dbReference type="Proteomes" id="UP001604335">
    <property type="component" value="Unassembled WGS sequence"/>
</dbReference>
<keyword evidence="2" id="KW-1185">Reference proteome</keyword>
<gene>
    <name evidence="1" type="ORF">VPK24_07545</name>
</gene>
<comment type="caution">
    <text evidence="1">The sequence shown here is derived from an EMBL/GenBank/DDBJ whole genome shotgun (WGS) entry which is preliminary data.</text>
</comment>
<name>A0ABW7C9I8_9CYAN</name>
<accession>A0ABW7C9I8</accession>
<sequence>MVSSTRLPDLKPEYDRLWETCQIRSNWQARAKQAADRALKFRSRYGAIETAIQVPWWFVAAIHNLESTCDFRCHLHNGQPLSQRTTIEPIGRGPFKTWEDSAIDALTLKEFDGPRVKDRSLGAWLWRAERFNGFGYRLYRPTVLTPYLWSGSNHYQAGKYVADGKFDPQAVSEQVGVAVLWKALEAMGAIDLP</sequence>
<evidence type="ECO:0000313" key="1">
    <source>
        <dbReference type="EMBL" id="MFG3817487.1"/>
    </source>
</evidence>
<proteinExistence type="predicted"/>
<dbReference type="RefSeq" id="WP_190532467.1">
    <property type="nucleotide sequence ID" value="NZ_JAZAQF010000043.1"/>
</dbReference>
<dbReference type="EMBL" id="JAZAQF010000043">
    <property type="protein sequence ID" value="MFG3817487.1"/>
    <property type="molecule type" value="Genomic_DNA"/>
</dbReference>
<evidence type="ECO:0000313" key="2">
    <source>
        <dbReference type="Proteomes" id="UP001604335"/>
    </source>
</evidence>
<protein>
    <submittedName>
        <fullName evidence="1">Uncharacterized protein</fullName>
    </submittedName>
</protein>